<evidence type="ECO:0000259" key="13">
    <source>
        <dbReference type="Pfam" id="PF13490"/>
    </source>
</evidence>
<dbReference type="Proteomes" id="UP000019489">
    <property type="component" value="Unassembled WGS sequence"/>
</dbReference>
<feature type="transmembrane region" description="Helical" evidence="11">
    <location>
        <begin position="132"/>
        <end position="152"/>
    </location>
</feature>
<keyword evidence="5 11" id="KW-1133">Transmembrane helix</keyword>
<comment type="caution">
    <text evidence="14">The sequence shown here is derived from an EMBL/GenBank/DDBJ whole genome shotgun (WGS) entry which is preliminary data.</text>
</comment>
<dbReference type="Gene3D" id="1.10.10.1320">
    <property type="entry name" value="Anti-sigma factor, zinc-finger domain"/>
    <property type="match status" value="1"/>
</dbReference>
<feature type="domain" description="Putative zinc-finger" evidence="13">
    <location>
        <begin position="4"/>
        <end position="36"/>
    </location>
</feature>
<evidence type="ECO:0000256" key="6">
    <source>
        <dbReference type="ARBA" id="ARBA00023015"/>
    </source>
</evidence>
<dbReference type="InterPro" id="IPR027383">
    <property type="entry name" value="Znf_put"/>
</dbReference>
<reference evidence="14 15" key="1">
    <citation type="submission" date="2013-08" db="EMBL/GenBank/DDBJ databases">
        <title>Intrasporangium oryzae NRRL B-24470.</title>
        <authorList>
            <person name="Liu H."/>
            <person name="Wang G."/>
        </authorList>
    </citation>
    <scope>NUCLEOTIDE SEQUENCE [LARGE SCALE GENOMIC DNA]</scope>
    <source>
        <strain evidence="14 15">NRRL B-24470</strain>
    </source>
</reference>
<accession>W9G7V8</accession>
<evidence type="ECO:0000256" key="1">
    <source>
        <dbReference type="ARBA" id="ARBA00004167"/>
    </source>
</evidence>
<sequence>MSDDIHALSGAYAVDALDDVERARFERHLANCEACRAEVDSLAAAGAELSAMTVTPPPPSLRDAVLRDIKTVRPLPPVSGDVTTVAGDPGDAGPGAEVPGAEVVGAEVPGADSVPGLANRPDRRAPRWSGPWRGLVAAAAAAVLLIGGVTVYRATTQEPRRTVAEQVLAAHDATRVTKDFPGGANAMFVRSPSLHKAVVVTSRMPSPPSGKVYQLWLQDRSGKLTSAGLMPDRADQVVVLDGDAAGATGAGITVEPAGGSAQPTSQPIAFVSFA</sequence>
<evidence type="ECO:0000256" key="9">
    <source>
        <dbReference type="ARBA" id="ARBA00029829"/>
    </source>
</evidence>
<dbReference type="InterPro" id="IPR041916">
    <property type="entry name" value="Anti_sigma_zinc_sf"/>
</dbReference>
<keyword evidence="8" id="KW-0804">Transcription</keyword>
<evidence type="ECO:0000313" key="14">
    <source>
        <dbReference type="EMBL" id="EWT01357.1"/>
    </source>
</evidence>
<dbReference type="GO" id="GO:0006417">
    <property type="term" value="P:regulation of translation"/>
    <property type="evidence" value="ECO:0007669"/>
    <property type="project" value="TreeGrafter"/>
</dbReference>
<dbReference type="GO" id="GO:0016989">
    <property type="term" value="F:sigma factor antagonist activity"/>
    <property type="evidence" value="ECO:0007669"/>
    <property type="project" value="TreeGrafter"/>
</dbReference>
<dbReference type="OrthoDB" id="153510at2"/>
<protein>
    <recommendedName>
        <fullName evidence="10">Regulator of SigK</fullName>
    </recommendedName>
    <alternativeName>
        <fullName evidence="9">Sigma-K anti-sigma factor RskA</fullName>
    </alternativeName>
</protein>
<name>W9G7V8_9MICO</name>
<evidence type="ECO:0000256" key="3">
    <source>
        <dbReference type="ARBA" id="ARBA00022475"/>
    </source>
</evidence>
<proteinExistence type="predicted"/>
<dbReference type="Pfam" id="PF13490">
    <property type="entry name" value="zf-HC2"/>
    <property type="match status" value="1"/>
</dbReference>
<feature type="domain" description="Anti-sigma K factor RskA C-terminal" evidence="12">
    <location>
        <begin position="136"/>
        <end position="268"/>
    </location>
</feature>
<evidence type="ECO:0000256" key="10">
    <source>
        <dbReference type="ARBA" id="ARBA00030803"/>
    </source>
</evidence>
<keyword evidence="3" id="KW-1003">Cell membrane</keyword>
<evidence type="ECO:0000259" key="12">
    <source>
        <dbReference type="Pfam" id="PF10099"/>
    </source>
</evidence>
<dbReference type="InterPro" id="IPR018764">
    <property type="entry name" value="RskA_C"/>
</dbReference>
<evidence type="ECO:0000256" key="2">
    <source>
        <dbReference type="ARBA" id="ARBA00004236"/>
    </source>
</evidence>
<evidence type="ECO:0000256" key="8">
    <source>
        <dbReference type="ARBA" id="ARBA00023163"/>
    </source>
</evidence>
<gene>
    <name evidence="14" type="ORF">N865_08525</name>
</gene>
<dbReference type="EMBL" id="AWSA01000023">
    <property type="protein sequence ID" value="EWT01357.1"/>
    <property type="molecule type" value="Genomic_DNA"/>
</dbReference>
<comment type="subcellular location">
    <subcellularLocation>
        <location evidence="2">Cell membrane</location>
    </subcellularLocation>
    <subcellularLocation>
        <location evidence="1">Membrane</location>
        <topology evidence="1">Single-pass membrane protein</topology>
    </subcellularLocation>
</comment>
<evidence type="ECO:0000313" key="15">
    <source>
        <dbReference type="Proteomes" id="UP000019489"/>
    </source>
</evidence>
<dbReference type="PANTHER" id="PTHR37461">
    <property type="entry name" value="ANTI-SIGMA-K FACTOR RSKA"/>
    <property type="match status" value="1"/>
</dbReference>
<dbReference type="eggNOG" id="COG5343">
    <property type="taxonomic scope" value="Bacteria"/>
</dbReference>
<dbReference type="GO" id="GO:0005886">
    <property type="term" value="C:plasma membrane"/>
    <property type="evidence" value="ECO:0007669"/>
    <property type="project" value="UniProtKB-SubCell"/>
</dbReference>
<keyword evidence="6" id="KW-0805">Transcription regulation</keyword>
<keyword evidence="4 11" id="KW-0812">Transmembrane</keyword>
<keyword evidence="7 11" id="KW-0472">Membrane</keyword>
<dbReference type="InterPro" id="IPR051474">
    <property type="entry name" value="Anti-sigma-K/W_factor"/>
</dbReference>
<dbReference type="PANTHER" id="PTHR37461:SF1">
    <property type="entry name" value="ANTI-SIGMA-K FACTOR RSKA"/>
    <property type="match status" value="1"/>
</dbReference>
<organism evidence="14 15">
    <name type="scientific">Intrasporangium oryzae NRRL B-24470</name>
    <dbReference type="NCBI Taxonomy" id="1386089"/>
    <lineage>
        <taxon>Bacteria</taxon>
        <taxon>Bacillati</taxon>
        <taxon>Actinomycetota</taxon>
        <taxon>Actinomycetes</taxon>
        <taxon>Micrococcales</taxon>
        <taxon>Intrasporangiaceae</taxon>
        <taxon>Intrasporangium</taxon>
    </lineage>
</organism>
<dbReference type="RefSeq" id="WP_034806038.1">
    <property type="nucleotide sequence ID" value="NZ_AWSA01000023.1"/>
</dbReference>
<evidence type="ECO:0000256" key="7">
    <source>
        <dbReference type="ARBA" id="ARBA00023136"/>
    </source>
</evidence>
<dbReference type="Pfam" id="PF10099">
    <property type="entry name" value="RskA_C"/>
    <property type="match status" value="1"/>
</dbReference>
<evidence type="ECO:0000256" key="11">
    <source>
        <dbReference type="SAM" id="Phobius"/>
    </source>
</evidence>
<dbReference type="PATRIC" id="fig|1386089.3.peg.2376"/>
<keyword evidence="15" id="KW-1185">Reference proteome</keyword>
<dbReference type="STRING" id="1386089.N865_08525"/>
<evidence type="ECO:0000256" key="4">
    <source>
        <dbReference type="ARBA" id="ARBA00022692"/>
    </source>
</evidence>
<evidence type="ECO:0000256" key="5">
    <source>
        <dbReference type="ARBA" id="ARBA00022989"/>
    </source>
</evidence>
<dbReference type="AlphaFoldDB" id="W9G7V8"/>